<dbReference type="PANTHER" id="PTHR38767:SF1">
    <property type="entry name" value="DNA POLYMERASE III SUBUNIT CHI"/>
    <property type="match status" value="1"/>
</dbReference>
<proteinExistence type="predicted"/>
<gene>
    <name evidence="1" type="ORF">SAMN02745172_02320</name>
</gene>
<keyword evidence="2" id="KW-1185">Reference proteome</keyword>
<dbReference type="OrthoDB" id="9795973at2"/>
<dbReference type="InterPro" id="IPR036768">
    <property type="entry name" value="PolIII_chi_sf"/>
</dbReference>
<reference evidence="1 2" key="1">
    <citation type="submission" date="2016-12" db="EMBL/GenBank/DDBJ databases">
        <authorList>
            <person name="Song W.-J."/>
            <person name="Kurnit D.M."/>
        </authorList>
    </citation>
    <scope>NUCLEOTIDE SEQUENCE [LARGE SCALE GENOMIC DNA]</scope>
    <source>
        <strain evidence="1 2">DSM 19599</strain>
    </source>
</reference>
<dbReference type="GO" id="GO:0032298">
    <property type="term" value="P:positive regulation of DNA-templated DNA replication initiation"/>
    <property type="evidence" value="ECO:0007669"/>
    <property type="project" value="TreeGrafter"/>
</dbReference>
<sequence length="149" mass="16957">MTEVLFYHLERQGLEAVLPTLVEKCLERSWRVVVQAGSRERRDALDSLLWTYRDDSFLPHGTSADGPGEDQPVFLTAEDDNPNGATVRFLVDRAAPGDIAPYQRVVFLFDGNDPDALKEARDQWRAVKAEGHDLTYWQQSPAGRWERKA</sequence>
<dbReference type="RefSeq" id="WP_073628746.1">
    <property type="nucleotide sequence ID" value="NZ_FRXO01000004.1"/>
</dbReference>
<dbReference type="AlphaFoldDB" id="A0A1M7ZLA6"/>
<protein>
    <submittedName>
        <fullName evidence="1">DNA polymerase III, chi subunit</fullName>
    </submittedName>
</protein>
<accession>A0A1M7ZLA6</accession>
<evidence type="ECO:0000313" key="1">
    <source>
        <dbReference type="EMBL" id="SHO65674.1"/>
    </source>
</evidence>
<dbReference type="GO" id="GO:0003677">
    <property type="term" value="F:DNA binding"/>
    <property type="evidence" value="ECO:0007669"/>
    <property type="project" value="InterPro"/>
</dbReference>
<dbReference type="GO" id="GO:0003887">
    <property type="term" value="F:DNA-directed DNA polymerase activity"/>
    <property type="evidence" value="ECO:0007669"/>
    <property type="project" value="InterPro"/>
</dbReference>
<dbReference type="NCBIfam" id="NF004347">
    <property type="entry name" value="PRK05728.1-4"/>
    <property type="match status" value="1"/>
</dbReference>
<dbReference type="GO" id="GO:0006260">
    <property type="term" value="P:DNA replication"/>
    <property type="evidence" value="ECO:0007669"/>
    <property type="project" value="InterPro"/>
</dbReference>
<dbReference type="PANTHER" id="PTHR38767">
    <property type="entry name" value="DNA POLYMERASE III SUBUNIT CHI"/>
    <property type="match status" value="1"/>
</dbReference>
<dbReference type="InterPro" id="IPR007459">
    <property type="entry name" value="DNA_pol3_chi"/>
</dbReference>
<dbReference type="Gene3D" id="3.40.50.10110">
    <property type="entry name" value="DNA polymerase III subunit chi"/>
    <property type="match status" value="1"/>
</dbReference>
<name>A0A1M7ZLA6_9HYPH</name>
<dbReference type="Pfam" id="PF04364">
    <property type="entry name" value="DNA_pol3_chi"/>
    <property type="match status" value="1"/>
</dbReference>
<dbReference type="EMBL" id="FRXO01000004">
    <property type="protein sequence ID" value="SHO65674.1"/>
    <property type="molecule type" value="Genomic_DNA"/>
</dbReference>
<organism evidence="1 2">
    <name type="scientific">Pseudoxanthobacter soli DSM 19599</name>
    <dbReference type="NCBI Taxonomy" id="1123029"/>
    <lineage>
        <taxon>Bacteria</taxon>
        <taxon>Pseudomonadati</taxon>
        <taxon>Pseudomonadota</taxon>
        <taxon>Alphaproteobacteria</taxon>
        <taxon>Hyphomicrobiales</taxon>
        <taxon>Segnochrobactraceae</taxon>
        <taxon>Pseudoxanthobacter</taxon>
    </lineage>
</organism>
<dbReference type="SUPFAM" id="SSF102400">
    <property type="entry name" value="DNA polymerase III chi subunit"/>
    <property type="match status" value="1"/>
</dbReference>
<dbReference type="Proteomes" id="UP000186406">
    <property type="component" value="Unassembled WGS sequence"/>
</dbReference>
<dbReference type="STRING" id="1123029.SAMN02745172_02320"/>
<evidence type="ECO:0000313" key="2">
    <source>
        <dbReference type="Proteomes" id="UP000186406"/>
    </source>
</evidence>